<dbReference type="RefSeq" id="WP_182597870.1">
    <property type="nucleotide sequence ID" value="NZ_JACIVC010000049.1"/>
</dbReference>
<sequence length="59" mass="6370">MITLIAVASTIVMMVSLFNLNIPLALFSALVLLWACLADAPKSWWDNEKSTSAGDTDAK</sequence>
<gene>
    <name evidence="1" type="ORF">H5S40_03475</name>
</gene>
<dbReference type="Proteomes" id="UP000518316">
    <property type="component" value="Unassembled WGS sequence"/>
</dbReference>
<reference evidence="1 2" key="1">
    <citation type="submission" date="2020-07" db="EMBL/GenBank/DDBJ databases">
        <title>Description of Limosilactobacillus balticus sp. nov., Limosilactobacillus agrestis sp. nov., Limosilactobacillus albertensis sp. nov., Limosilactobacillus rudii sp. nov., Limosilactobacillus fastidiosus sp. nov., five novel Limosilactobacillus species isolated from the vertebrate gastrointestinal tract, and proposal of 6 subspecies of Limosilactobacillus reuteri adapted to the gastrointestinal tract of specific vertebrate hosts.</title>
        <authorList>
            <person name="Li F."/>
            <person name="Cheng C."/>
            <person name="Zheng J."/>
            <person name="Quevedo R.M."/>
            <person name="Li J."/>
            <person name="Roos S."/>
            <person name="Gaenzle M.G."/>
            <person name="Walter J."/>
        </authorList>
    </citation>
    <scope>NUCLEOTIDE SEQUENCE [LARGE SCALE GENOMIC DNA]</scope>
    <source>
        <strain evidence="1 2">RRLNB_1_1</strain>
    </source>
</reference>
<evidence type="ECO:0000313" key="2">
    <source>
        <dbReference type="Proteomes" id="UP000518316"/>
    </source>
</evidence>
<proteinExistence type="predicted"/>
<dbReference type="AlphaFoldDB" id="A0A7W3TQW1"/>
<accession>A0A7W3TQW1</accession>
<comment type="caution">
    <text evidence="1">The sequence shown here is derived from an EMBL/GenBank/DDBJ whole genome shotgun (WGS) entry which is preliminary data.</text>
</comment>
<name>A0A7W3TQW1_9LACO</name>
<organism evidence="1 2">
    <name type="scientific">Limosilactobacillus albertensis</name>
    <dbReference type="NCBI Taxonomy" id="2759752"/>
    <lineage>
        <taxon>Bacteria</taxon>
        <taxon>Bacillati</taxon>
        <taxon>Bacillota</taxon>
        <taxon>Bacilli</taxon>
        <taxon>Lactobacillales</taxon>
        <taxon>Lactobacillaceae</taxon>
        <taxon>Limosilactobacillus</taxon>
    </lineage>
</organism>
<dbReference type="EMBL" id="JACIVC010000049">
    <property type="protein sequence ID" value="MBB1069214.1"/>
    <property type="molecule type" value="Genomic_DNA"/>
</dbReference>
<evidence type="ECO:0000313" key="1">
    <source>
        <dbReference type="EMBL" id="MBB1069214.1"/>
    </source>
</evidence>
<protein>
    <submittedName>
        <fullName evidence="1">Uncharacterized protein</fullName>
    </submittedName>
</protein>
<keyword evidence="2" id="KW-1185">Reference proteome</keyword>